<evidence type="ECO:0000256" key="4">
    <source>
        <dbReference type="ARBA" id="ARBA00022898"/>
    </source>
</evidence>
<dbReference type="GO" id="GO:0006545">
    <property type="term" value="P:glycine biosynthetic process"/>
    <property type="evidence" value="ECO:0007669"/>
    <property type="project" value="TreeGrafter"/>
</dbReference>
<dbReference type="FunFam" id="3.40.640.10:FF:000030">
    <property type="entry name" value="Low-specificity L-threonine aldolase"/>
    <property type="match status" value="1"/>
</dbReference>
<name>A0A1S1HMQ0_PROST</name>
<evidence type="ECO:0000256" key="2">
    <source>
        <dbReference type="ARBA" id="ARBA00006966"/>
    </source>
</evidence>
<reference evidence="8 9" key="1">
    <citation type="submission" date="2016-03" db="EMBL/GenBank/DDBJ databases">
        <title>Genome sequence of Providencia stuartii strain, isolated from the salivary glands of larval Lucilia sericata.</title>
        <authorList>
            <person name="Yuan Y."/>
            <person name="Zhang Y."/>
            <person name="Fu S."/>
            <person name="Crippen T.L."/>
            <person name="Visi D."/>
            <person name="Benbow M.E."/>
            <person name="Allen M."/>
            <person name="Tomberlin J.K."/>
            <person name="Sze S.-H."/>
            <person name="Tarone A.M."/>
        </authorList>
    </citation>
    <scope>NUCLEOTIDE SEQUENCE [LARGE SCALE GENOMIC DNA]</scope>
    <source>
        <strain evidence="8 9">Crippen</strain>
    </source>
</reference>
<dbReference type="GO" id="GO:0008732">
    <property type="term" value="F:L-allo-threonine aldolase activity"/>
    <property type="evidence" value="ECO:0007669"/>
    <property type="project" value="TreeGrafter"/>
</dbReference>
<dbReference type="Gene3D" id="3.90.1150.10">
    <property type="entry name" value="Aspartate Aminotransferase, domain 1"/>
    <property type="match status" value="1"/>
</dbReference>
<evidence type="ECO:0000256" key="6">
    <source>
        <dbReference type="PIRSR" id="PIRSR017617-1"/>
    </source>
</evidence>
<dbReference type="GO" id="GO:0006567">
    <property type="term" value="P:L-threonine catabolic process"/>
    <property type="evidence" value="ECO:0007669"/>
    <property type="project" value="TreeGrafter"/>
</dbReference>
<dbReference type="InterPro" id="IPR015422">
    <property type="entry name" value="PyrdxlP-dep_Trfase_small"/>
</dbReference>
<dbReference type="Gene3D" id="3.40.640.10">
    <property type="entry name" value="Type I PLP-dependent aspartate aminotransferase-like (Major domain)"/>
    <property type="match status" value="1"/>
</dbReference>
<keyword evidence="9" id="KW-1185">Reference proteome</keyword>
<dbReference type="PIRSF" id="PIRSF017617">
    <property type="entry name" value="Thr_aldolase"/>
    <property type="match status" value="1"/>
</dbReference>
<dbReference type="SUPFAM" id="SSF53383">
    <property type="entry name" value="PLP-dependent transferases"/>
    <property type="match status" value="1"/>
</dbReference>
<dbReference type="GO" id="GO:0005829">
    <property type="term" value="C:cytosol"/>
    <property type="evidence" value="ECO:0007669"/>
    <property type="project" value="TreeGrafter"/>
</dbReference>
<dbReference type="InterPro" id="IPR015421">
    <property type="entry name" value="PyrdxlP-dep_Trfase_major"/>
</dbReference>
<dbReference type="EMBL" id="LVIE01000179">
    <property type="protein sequence ID" value="OHT23545.1"/>
    <property type="molecule type" value="Genomic_DNA"/>
</dbReference>
<keyword evidence="5" id="KW-0456">Lyase</keyword>
<evidence type="ECO:0000313" key="9">
    <source>
        <dbReference type="Proteomes" id="UP000179588"/>
    </source>
</evidence>
<evidence type="ECO:0000256" key="1">
    <source>
        <dbReference type="ARBA" id="ARBA00001933"/>
    </source>
</evidence>
<evidence type="ECO:0000259" key="7">
    <source>
        <dbReference type="Pfam" id="PF01212"/>
    </source>
</evidence>
<organism evidence="8 9">
    <name type="scientific">Providencia stuartii</name>
    <dbReference type="NCBI Taxonomy" id="588"/>
    <lineage>
        <taxon>Bacteria</taxon>
        <taxon>Pseudomonadati</taxon>
        <taxon>Pseudomonadota</taxon>
        <taxon>Gammaproteobacteria</taxon>
        <taxon>Enterobacterales</taxon>
        <taxon>Morganellaceae</taxon>
        <taxon>Providencia</taxon>
    </lineage>
</organism>
<dbReference type="InterPro" id="IPR023603">
    <property type="entry name" value="Low_specificity_L-TA-like"/>
</dbReference>
<dbReference type="InterPro" id="IPR015424">
    <property type="entry name" value="PyrdxlP-dep_Trfase"/>
</dbReference>
<dbReference type="PANTHER" id="PTHR48097">
    <property type="entry name" value="L-THREONINE ALDOLASE-RELATED"/>
    <property type="match status" value="1"/>
</dbReference>
<feature type="domain" description="Aromatic amino acid beta-eliminating lyase/threonine aldolase" evidence="7">
    <location>
        <begin position="5"/>
        <end position="289"/>
    </location>
</feature>
<comment type="caution">
    <text evidence="8">The sequence shown here is derived from an EMBL/GenBank/DDBJ whole genome shotgun (WGS) entry which is preliminary data.</text>
</comment>
<accession>A0A1S1HMQ0</accession>
<sequence>MDLIDLRSDTLTRLQPKDLLNINYDYISDDCYDEDRYVKMLEFKIADLFGKESALFMPSGTMSNQIGLNVLSNPGDELITEAGYHVCFFESSQTSALSGLVINNVRSKHGILTTEDVLNAINNKARWSDLYATPKIISIESSINTYGGLVFPLDEICHLKMLCNKKNMHLFLDGARVLNACIAIGISPDKYTEHVDILNICLSKGIGAPFGSLLVGRKTDIDKAKKVRKWYGGALHQSGLMAAIALNKLKGYSARLENDNMNAQYLGAICSQYCQLTHPVETNIVMIKSRNADNLVKKLKTYGVLATAWTSNTVRFVTSSNINKEMLTRLKSIFEKIHKYKEFI</sequence>
<proteinExistence type="inferred from homology"/>
<keyword evidence="4" id="KW-0663">Pyridoxal phosphate</keyword>
<dbReference type="Proteomes" id="UP000179588">
    <property type="component" value="Unassembled WGS sequence"/>
</dbReference>
<evidence type="ECO:0000256" key="5">
    <source>
        <dbReference type="ARBA" id="ARBA00023239"/>
    </source>
</evidence>
<protein>
    <submittedName>
        <fullName evidence="8">Threonine aldolase</fullName>
    </submittedName>
</protein>
<gene>
    <name evidence="8" type="ORF">A3Q29_06345</name>
</gene>
<feature type="modified residue" description="N6-(pyridoxal phosphate)lysine" evidence="6">
    <location>
        <position position="204"/>
    </location>
</feature>
<comment type="similarity">
    <text evidence="2">Belongs to the threonine aldolase family.</text>
</comment>
<comment type="subunit">
    <text evidence="3">Homotetramer.</text>
</comment>
<dbReference type="InterPro" id="IPR001597">
    <property type="entry name" value="ArAA_b-elim_lyase/Thr_aldolase"/>
</dbReference>
<comment type="cofactor">
    <cofactor evidence="1">
        <name>pyridoxal 5'-phosphate</name>
        <dbReference type="ChEBI" id="CHEBI:597326"/>
    </cofactor>
</comment>
<dbReference type="Pfam" id="PF01212">
    <property type="entry name" value="Beta_elim_lyase"/>
    <property type="match status" value="1"/>
</dbReference>
<dbReference type="PANTHER" id="PTHR48097:SF9">
    <property type="entry name" value="L-THREONINE ALDOLASE"/>
    <property type="match status" value="1"/>
</dbReference>
<dbReference type="NCBIfam" id="NF041359">
    <property type="entry name" value="GntG_guanitoxin"/>
    <property type="match status" value="1"/>
</dbReference>
<evidence type="ECO:0000256" key="3">
    <source>
        <dbReference type="ARBA" id="ARBA00011881"/>
    </source>
</evidence>
<evidence type="ECO:0000313" key="8">
    <source>
        <dbReference type="EMBL" id="OHT23545.1"/>
    </source>
</evidence>
<dbReference type="AlphaFoldDB" id="A0A1S1HMQ0"/>